<sequence length="263" mass="27055">MFFSSVLIVGLISARINAIPLNINLGAYSPALVVGDGEISFRGKEEVSELMDVLEGAAVSGAAKNGASGDGADSEAGEGLGAPQNSVTPSAPLQGMGKIITPRISNLAKRGEKRDISGFNAALGYASDSLSKGPSVELSTGPAGSGVGVRVNPKAAGIDQNSAQVLSSKIPTTAPRPSLQNGLGKRDELRVNGSPKTETTVTTMLVRGVSNSESEKDTESLDRRSAPTTEDVESVNLNVADGQLAELTFVETRSINESAKETE</sequence>
<accession>A0A420HIY8</accession>
<dbReference type="Proteomes" id="UP000286134">
    <property type="component" value="Unassembled WGS sequence"/>
</dbReference>
<feature type="region of interest" description="Disordered" evidence="1">
    <location>
        <begin position="207"/>
        <end position="231"/>
    </location>
</feature>
<evidence type="ECO:0000256" key="1">
    <source>
        <dbReference type="SAM" id="MobiDB-lite"/>
    </source>
</evidence>
<feature type="chain" id="PRO_5019271793" evidence="2">
    <location>
        <begin position="19"/>
        <end position="263"/>
    </location>
</feature>
<protein>
    <submittedName>
        <fullName evidence="3">Uncharacterized protein</fullName>
    </submittedName>
</protein>
<gene>
    <name evidence="3" type="ORF">OnM2_074018</name>
</gene>
<comment type="caution">
    <text evidence="3">The sequence shown here is derived from an EMBL/GenBank/DDBJ whole genome shotgun (WGS) entry which is preliminary data.</text>
</comment>
<organism evidence="3 4">
    <name type="scientific">Erysiphe neolycopersici</name>
    <dbReference type="NCBI Taxonomy" id="212602"/>
    <lineage>
        <taxon>Eukaryota</taxon>
        <taxon>Fungi</taxon>
        <taxon>Dikarya</taxon>
        <taxon>Ascomycota</taxon>
        <taxon>Pezizomycotina</taxon>
        <taxon>Leotiomycetes</taxon>
        <taxon>Erysiphales</taxon>
        <taxon>Erysiphaceae</taxon>
        <taxon>Erysiphe</taxon>
    </lineage>
</organism>
<name>A0A420HIY8_9PEZI</name>
<dbReference type="EMBL" id="MCFK01007458">
    <property type="protein sequence ID" value="RKF57388.1"/>
    <property type="molecule type" value="Genomic_DNA"/>
</dbReference>
<proteinExistence type="predicted"/>
<dbReference type="AlphaFoldDB" id="A0A420HIY8"/>
<dbReference type="STRING" id="212602.A0A420HIY8"/>
<evidence type="ECO:0000313" key="3">
    <source>
        <dbReference type="EMBL" id="RKF57388.1"/>
    </source>
</evidence>
<feature type="compositionally biased region" description="Basic and acidic residues" evidence="1">
    <location>
        <begin position="213"/>
        <end position="225"/>
    </location>
</feature>
<reference evidence="3 4" key="1">
    <citation type="journal article" date="2018" name="BMC Genomics">
        <title>Comparative genome analyses reveal sequence features reflecting distinct modes of host-adaptation between dicot and monocot powdery mildew.</title>
        <authorList>
            <person name="Wu Y."/>
            <person name="Ma X."/>
            <person name="Pan Z."/>
            <person name="Kale S.D."/>
            <person name="Song Y."/>
            <person name="King H."/>
            <person name="Zhang Q."/>
            <person name="Presley C."/>
            <person name="Deng X."/>
            <person name="Wei C.I."/>
            <person name="Xiao S."/>
        </authorList>
    </citation>
    <scope>NUCLEOTIDE SEQUENCE [LARGE SCALE GENOMIC DNA]</scope>
    <source>
        <strain evidence="3">UMSG2</strain>
    </source>
</reference>
<feature type="signal peptide" evidence="2">
    <location>
        <begin position="1"/>
        <end position="18"/>
    </location>
</feature>
<keyword evidence="4" id="KW-1185">Reference proteome</keyword>
<feature type="compositionally biased region" description="Polar residues" evidence="1">
    <location>
        <begin position="162"/>
        <end position="171"/>
    </location>
</feature>
<keyword evidence="2" id="KW-0732">Signal</keyword>
<feature type="region of interest" description="Disordered" evidence="1">
    <location>
        <begin position="162"/>
        <end position="193"/>
    </location>
</feature>
<feature type="region of interest" description="Disordered" evidence="1">
    <location>
        <begin position="64"/>
        <end position="96"/>
    </location>
</feature>
<evidence type="ECO:0000313" key="4">
    <source>
        <dbReference type="Proteomes" id="UP000286134"/>
    </source>
</evidence>
<evidence type="ECO:0000256" key="2">
    <source>
        <dbReference type="SAM" id="SignalP"/>
    </source>
</evidence>
<dbReference type="OrthoDB" id="3941683at2759"/>